<dbReference type="InterPro" id="IPR043143">
    <property type="entry name" value="Mal/L-sulf/L-lact_DH-like_NADP"/>
</dbReference>
<evidence type="ECO:0000313" key="3">
    <source>
        <dbReference type="EMBL" id="CAF4914502.1"/>
    </source>
</evidence>
<dbReference type="InterPro" id="IPR043144">
    <property type="entry name" value="Mal/L-sulf/L-lact_DH-like_ah"/>
</dbReference>
<name>A0A821VWU6_9NEOP</name>
<evidence type="ECO:0000256" key="1">
    <source>
        <dbReference type="ARBA" id="ARBA00006056"/>
    </source>
</evidence>
<sequence>MAVRIDEVLRFMEESLAAVGAPLAEAKAQADLLIHADLVGHFSHGLNRLELYINDMTNGICKPAASPVILKESAATVWVDGAHALGATVGNFCMDLAIKKAKESGVGWVSAKGCNHFGMAGYWALKAEREGLIGMAFTNSAPIMTPTRSKNSANGTNPIAMAAPAGGGDSLVVDMATTTAAMGKVEIQMRKGEMIPEGWALGPDAKLTTDAELAFEAGRLMPLGGFEQTSGYKGYGLSVMVEQFCSGLSGSNPSHKVPGWSYTQTQPPNMGQCFVAIDPERFAPGFQGRVKDCLDHYRSLEPVDPALPVLAPGDKEKKNESITRERGTIIYPQPQIESYNKLAVKIGVDPIKTEFI</sequence>
<comment type="caution">
    <text evidence="3">The sequence shown here is derived from an EMBL/GenBank/DDBJ whole genome shotgun (WGS) entry which is preliminary data.</text>
</comment>
<proteinExistence type="inferred from homology"/>
<dbReference type="GO" id="GO:0016491">
    <property type="term" value="F:oxidoreductase activity"/>
    <property type="evidence" value="ECO:0007669"/>
    <property type="project" value="UniProtKB-KW"/>
</dbReference>
<evidence type="ECO:0000313" key="4">
    <source>
        <dbReference type="Proteomes" id="UP000663880"/>
    </source>
</evidence>
<dbReference type="PANTHER" id="PTHR11091">
    <property type="entry name" value="OXIDOREDUCTASE-RELATED"/>
    <property type="match status" value="1"/>
</dbReference>
<reference evidence="3" key="1">
    <citation type="submission" date="2021-02" db="EMBL/GenBank/DDBJ databases">
        <authorList>
            <person name="Steward A R."/>
        </authorList>
    </citation>
    <scope>NUCLEOTIDE SEQUENCE</scope>
</reference>
<evidence type="ECO:0000256" key="2">
    <source>
        <dbReference type="ARBA" id="ARBA00023002"/>
    </source>
</evidence>
<keyword evidence="2" id="KW-0560">Oxidoreductase</keyword>
<protein>
    <recommendedName>
        <fullName evidence="5">Malate dehydrogenase</fullName>
    </recommendedName>
</protein>
<dbReference type="SUPFAM" id="SSF89733">
    <property type="entry name" value="L-sulfolactate dehydrogenase-like"/>
    <property type="match status" value="1"/>
</dbReference>
<dbReference type="InterPro" id="IPR036111">
    <property type="entry name" value="Mal/L-sulfo/L-lacto_DH-like_sf"/>
</dbReference>
<accession>A0A821VWU6</accession>
<dbReference type="EMBL" id="CAJOBZ010000048">
    <property type="protein sequence ID" value="CAF4914502.1"/>
    <property type="molecule type" value="Genomic_DNA"/>
</dbReference>
<dbReference type="Proteomes" id="UP000663880">
    <property type="component" value="Unassembled WGS sequence"/>
</dbReference>
<dbReference type="Pfam" id="PF02615">
    <property type="entry name" value="Ldh_2"/>
    <property type="match status" value="1"/>
</dbReference>
<dbReference type="AlphaFoldDB" id="A0A821VWU6"/>
<gene>
    <name evidence="3" type="ORF">PMACD_LOCUS12444</name>
</gene>
<dbReference type="OrthoDB" id="7881616at2759"/>
<dbReference type="Gene3D" id="3.30.1370.60">
    <property type="entry name" value="Hypothetical oxidoreductase yiak, domain 2"/>
    <property type="match status" value="1"/>
</dbReference>
<evidence type="ECO:0008006" key="5">
    <source>
        <dbReference type="Google" id="ProtNLM"/>
    </source>
</evidence>
<comment type="similarity">
    <text evidence="1">Belongs to the LDH2/MDH2 oxidoreductase family.</text>
</comment>
<dbReference type="PANTHER" id="PTHR11091:SF0">
    <property type="entry name" value="MALATE DEHYDROGENASE"/>
    <property type="match status" value="1"/>
</dbReference>
<dbReference type="InterPro" id="IPR003767">
    <property type="entry name" value="Malate/L-lactate_DH-like"/>
</dbReference>
<keyword evidence="4" id="KW-1185">Reference proteome</keyword>
<organism evidence="3 4">
    <name type="scientific">Pieris macdunnoughi</name>
    <dbReference type="NCBI Taxonomy" id="345717"/>
    <lineage>
        <taxon>Eukaryota</taxon>
        <taxon>Metazoa</taxon>
        <taxon>Ecdysozoa</taxon>
        <taxon>Arthropoda</taxon>
        <taxon>Hexapoda</taxon>
        <taxon>Insecta</taxon>
        <taxon>Pterygota</taxon>
        <taxon>Neoptera</taxon>
        <taxon>Endopterygota</taxon>
        <taxon>Lepidoptera</taxon>
        <taxon>Glossata</taxon>
        <taxon>Ditrysia</taxon>
        <taxon>Papilionoidea</taxon>
        <taxon>Pieridae</taxon>
        <taxon>Pierinae</taxon>
        <taxon>Pieris</taxon>
    </lineage>
</organism>
<dbReference type="Gene3D" id="1.10.1530.10">
    <property type="match status" value="1"/>
</dbReference>